<gene>
    <name evidence="2" type="primary">PARPA_04532.1 scaffold 14269</name>
</gene>
<dbReference type="AlphaFoldDB" id="A0A0B7N039"/>
<protein>
    <submittedName>
        <fullName evidence="2">Uncharacterized protein</fullName>
    </submittedName>
</protein>
<feature type="region of interest" description="Disordered" evidence="1">
    <location>
        <begin position="117"/>
        <end position="167"/>
    </location>
</feature>
<organism evidence="2 3">
    <name type="scientific">Parasitella parasitica</name>
    <dbReference type="NCBI Taxonomy" id="35722"/>
    <lineage>
        <taxon>Eukaryota</taxon>
        <taxon>Fungi</taxon>
        <taxon>Fungi incertae sedis</taxon>
        <taxon>Mucoromycota</taxon>
        <taxon>Mucoromycotina</taxon>
        <taxon>Mucoromycetes</taxon>
        <taxon>Mucorales</taxon>
        <taxon>Mucorineae</taxon>
        <taxon>Mucoraceae</taxon>
        <taxon>Parasitella</taxon>
    </lineage>
</organism>
<evidence type="ECO:0000256" key="1">
    <source>
        <dbReference type="SAM" id="MobiDB-lite"/>
    </source>
</evidence>
<evidence type="ECO:0000313" key="2">
    <source>
        <dbReference type="EMBL" id="CEP10767.1"/>
    </source>
</evidence>
<reference evidence="2 3" key="1">
    <citation type="submission" date="2014-09" db="EMBL/GenBank/DDBJ databases">
        <authorList>
            <person name="Ellenberger Sabrina"/>
        </authorList>
    </citation>
    <scope>NUCLEOTIDE SEQUENCE [LARGE SCALE GENOMIC DNA]</scope>
    <source>
        <strain evidence="2 3">CBS 412.66</strain>
    </source>
</reference>
<feature type="compositionally biased region" description="Low complexity" evidence="1">
    <location>
        <begin position="135"/>
        <end position="167"/>
    </location>
</feature>
<name>A0A0B7N039_9FUNG</name>
<keyword evidence="3" id="KW-1185">Reference proteome</keyword>
<evidence type="ECO:0000313" key="3">
    <source>
        <dbReference type="Proteomes" id="UP000054107"/>
    </source>
</evidence>
<proteinExistence type="predicted"/>
<feature type="compositionally biased region" description="Polar residues" evidence="1">
    <location>
        <begin position="121"/>
        <end position="130"/>
    </location>
</feature>
<dbReference type="EMBL" id="LN725192">
    <property type="protein sequence ID" value="CEP10767.1"/>
    <property type="molecule type" value="Genomic_DNA"/>
</dbReference>
<sequence>MDIVNQQQHHYENTKEMLMKRLADASQYKIYPSIIPRNELPLRKILLTTRLWNHVRRQQAVLAMSSASDEWLFDQEISNNIIPVKEEEKQVEEIQEKIESYNCKRKIEDEPEQLQIKKLKPSSNTNNSHQHFIDSPASPAGPATVSSATPTSLPSPTNNSPTVLLSA</sequence>
<accession>A0A0B7N039</accession>
<dbReference type="OrthoDB" id="2286319at2759"/>
<dbReference type="Proteomes" id="UP000054107">
    <property type="component" value="Unassembled WGS sequence"/>
</dbReference>